<dbReference type="SUPFAM" id="SSF53271">
    <property type="entry name" value="PRTase-like"/>
    <property type="match status" value="1"/>
</dbReference>
<reference evidence="3 4" key="1">
    <citation type="submission" date="2018-03" db="EMBL/GenBank/DDBJ databases">
        <title>Genomic Encyclopedia of Archaeal and Bacterial Type Strains, Phase II (KMG-II): from individual species to whole genera.</title>
        <authorList>
            <person name="Goeker M."/>
        </authorList>
    </citation>
    <scope>NUCLEOTIDE SEQUENCE [LARGE SCALE GENOMIC DNA]</scope>
    <source>
        <strain evidence="3 4">DSM 45312</strain>
    </source>
</reference>
<keyword evidence="4" id="KW-1185">Reference proteome</keyword>
<dbReference type="InterPro" id="IPR051910">
    <property type="entry name" value="ComF/GntX_DNA_util-trans"/>
</dbReference>
<dbReference type="AlphaFoldDB" id="A0A2P8DIS0"/>
<evidence type="ECO:0000313" key="4">
    <source>
        <dbReference type="Proteomes" id="UP000240542"/>
    </source>
</evidence>
<dbReference type="EMBL" id="PYGA01000009">
    <property type="protein sequence ID" value="PSK97122.1"/>
    <property type="molecule type" value="Genomic_DNA"/>
</dbReference>
<evidence type="ECO:0000313" key="3">
    <source>
        <dbReference type="EMBL" id="PSK97122.1"/>
    </source>
</evidence>
<dbReference type="InterPro" id="IPR000836">
    <property type="entry name" value="PRTase_dom"/>
</dbReference>
<dbReference type="Pfam" id="PF00156">
    <property type="entry name" value="Pribosyltran"/>
    <property type="match status" value="1"/>
</dbReference>
<dbReference type="OrthoDB" id="5244859at2"/>
<evidence type="ECO:0000259" key="2">
    <source>
        <dbReference type="Pfam" id="PF00156"/>
    </source>
</evidence>
<comment type="caution">
    <text evidence="3">The sequence shown here is derived from an EMBL/GenBank/DDBJ whole genome shotgun (WGS) entry which is preliminary data.</text>
</comment>
<dbReference type="RefSeq" id="WP_106583515.1">
    <property type="nucleotide sequence ID" value="NZ_PYGA01000009.1"/>
</dbReference>
<organism evidence="3 4">
    <name type="scientific">Murinocardiopsis flavida</name>
    <dbReference type="NCBI Taxonomy" id="645275"/>
    <lineage>
        <taxon>Bacteria</taxon>
        <taxon>Bacillati</taxon>
        <taxon>Actinomycetota</taxon>
        <taxon>Actinomycetes</taxon>
        <taxon>Streptosporangiales</taxon>
        <taxon>Nocardiopsidaceae</taxon>
        <taxon>Murinocardiopsis</taxon>
    </lineage>
</organism>
<evidence type="ECO:0000256" key="1">
    <source>
        <dbReference type="ARBA" id="ARBA00008007"/>
    </source>
</evidence>
<gene>
    <name evidence="3" type="ORF">CLV63_109125</name>
</gene>
<dbReference type="InterPro" id="IPR029057">
    <property type="entry name" value="PRTase-like"/>
</dbReference>
<name>A0A2P8DIS0_9ACTN</name>
<accession>A0A2P8DIS0</accession>
<dbReference type="GO" id="GO:0016757">
    <property type="term" value="F:glycosyltransferase activity"/>
    <property type="evidence" value="ECO:0007669"/>
    <property type="project" value="UniProtKB-KW"/>
</dbReference>
<feature type="domain" description="Phosphoribosyltransferase" evidence="2">
    <location>
        <begin position="196"/>
        <end position="242"/>
    </location>
</feature>
<dbReference type="PANTHER" id="PTHR47505">
    <property type="entry name" value="DNA UTILIZATION PROTEIN YHGH"/>
    <property type="match status" value="1"/>
</dbReference>
<dbReference type="Proteomes" id="UP000240542">
    <property type="component" value="Unassembled WGS sequence"/>
</dbReference>
<dbReference type="PANTHER" id="PTHR47505:SF1">
    <property type="entry name" value="DNA UTILIZATION PROTEIN YHGH"/>
    <property type="match status" value="1"/>
</dbReference>
<keyword evidence="3" id="KW-0328">Glycosyltransferase</keyword>
<keyword evidence="3" id="KW-0808">Transferase</keyword>
<protein>
    <submittedName>
        <fullName evidence="3">Putative amidophosphoribosyltransferase</fullName>
    </submittedName>
</protein>
<comment type="similarity">
    <text evidence="1">Belongs to the ComF/GntX family.</text>
</comment>
<dbReference type="Gene3D" id="3.40.50.2020">
    <property type="match status" value="1"/>
</dbReference>
<proteinExistence type="inferred from homology"/>
<sequence length="246" mass="25303">MDPEHPAPPAAPAWIAAALSALVDLLLGETCAGCGRPGAALCAACSGLLDRRPRRCRGRPGCPQAWAVGPYSGRDRSVLLAFKEQQRRGLAAPLGRSLAAAVTAASRAGPGSPLLLVPVPPRPSGVRRRGYDPVLLLAGAAARALTARARPARVHAALRPVRRVADQVGLRRDERRANLAGAFAVPRRAVRPLHGRAAGRTVVLVDDVLTTGASLAEAARALRAAGVHPAAAGVLAERGRGSGRPG</sequence>